<dbReference type="EMBL" id="JAHCLR010000068">
    <property type="protein sequence ID" value="MBS9535970.1"/>
    <property type="molecule type" value="Genomic_DNA"/>
</dbReference>
<feature type="transmembrane region" description="Helical" evidence="9">
    <location>
        <begin position="263"/>
        <end position="287"/>
    </location>
</feature>
<feature type="compositionally biased region" description="Basic residues" evidence="8">
    <location>
        <begin position="36"/>
        <end position="46"/>
    </location>
</feature>
<evidence type="ECO:0000259" key="10">
    <source>
        <dbReference type="Pfam" id="PF01757"/>
    </source>
</evidence>
<feature type="transmembrane region" description="Helical" evidence="9">
    <location>
        <begin position="78"/>
        <end position="97"/>
    </location>
</feature>
<feature type="transmembrane region" description="Helical" evidence="9">
    <location>
        <begin position="190"/>
        <end position="208"/>
    </location>
</feature>
<name>A0ABS5RNU1_9MYCO</name>
<feature type="transmembrane region" description="Helical" evidence="9">
    <location>
        <begin position="118"/>
        <end position="137"/>
    </location>
</feature>
<reference evidence="12 13" key="1">
    <citation type="submission" date="2021-05" db="EMBL/GenBank/DDBJ databases">
        <title>Mycobacterium acidophilum sp. nov., an extremely acid-tolerant member of the genus Mycobacterium.</title>
        <authorList>
            <person name="Xia J."/>
        </authorList>
    </citation>
    <scope>NUCLEOTIDE SEQUENCE [LARGE SCALE GENOMIC DNA]</scope>
    <source>
        <strain evidence="12 13">M1</strain>
    </source>
</reference>
<evidence type="ECO:0000256" key="9">
    <source>
        <dbReference type="SAM" id="Phobius"/>
    </source>
</evidence>
<dbReference type="InterPro" id="IPR002656">
    <property type="entry name" value="Acyl_transf_3_dom"/>
</dbReference>
<dbReference type="Proteomes" id="UP001519535">
    <property type="component" value="Unassembled WGS sequence"/>
</dbReference>
<feature type="domain" description="Acyltransferase 3" evidence="10">
    <location>
        <begin position="50"/>
        <end position="407"/>
    </location>
</feature>
<evidence type="ECO:0000256" key="7">
    <source>
        <dbReference type="ARBA" id="ARBA00023315"/>
    </source>
</evidence>
<proteinExistence type="predicted"/>
<keyword evidence="7 12" id="KW-0012">Acyltransferase</keyword>
<evidence type="ECO:0000256" key="5">
    <source>
        <dbReference type="ARBA" id="ARBA00022989"/>
    </source>
</evidence>
<comment type="subcellular location">
    <subcellularLocation>
        <location evidence="1">Cell membrane</location>
        <topology evidence="1">Multi-pass membrane protein</topology>
    </subcellularLocation>
</comment>
<feature type="transmembrane region" description="Helical" evidence="9">
    <location>
        <begin position="321"/>
        <end position="342"/>
    </location>
</feature>
<accession>A0ABS5RNU1</accession>
<dbReference type="PANTHER" id="PTHR23028:SF53">
    <property type="entry name" value="ACYL_TRANSF_3 DOMAIN-CONTAINING PROTEIN"/>
    <property type="match status" value="1"/>
</dbReference>
<keyword evidence="5 9" id="KW-1133">Transmembrane helix</keyword>
<organism evidence="12 13">
    <name type="scientific">Mycolicibacter acidiphilus</name>
    <dbReference type="NCBI Taxonomy" id="2835306"/>
    <lineage>
        <taxon>Bacteria</taxon>
        <taxon>Bacillati</taxon>
        <taxon>Actinomycetota</taxon>
        <taxon>Actinomycetes</taxon>
        <taxon>Mycobacteriales</taxon>
        <taxon>Mycobacteriaceae</taxon>
        <taxon>Mycolicibacter</taxon>
    </lineage>
</organism>
<sequence length="698" mass="75182">MGAHGDPDDGSRPARDRVSSVRTSAKPRWVAPAPRGGRRSAPRAQRRPGIHALDGLRAVAVALVLADHGGIPGAAGGFLGVDLFFVLSGFLITSLLIDELGRTGRINLTGFWIRRGRRLLPALMLMVLTVAIAHELLPYEAIGGLREDAIAAFFWVANWRFIAQHTDYFTEAGTPSPLQHTWSLGVEEQYYFVWPLLLIAVTLLLAAATRRRDRLPSVGAVRLTVFLLATAGAVASAAAAVLLATDGTRDRVYFGTDTRAQALLVGAAAAALLVGDWPALMAGWSVVRTRWGRWTVRLLPIAGLAVLAGAVHRATGAAAEFHAGLFSVVAVAAIAVIAPVALHQTGWVARGLSWVPLAWLGTISYGIYLWHWPVFLVLNGERTGWAGWRLFAARCAVTVAVAAVSWWAIEQPIRRWQPVRVPLLPLGAAVSGTAVAVTVLVVPVAERPVAVTGLSPDVAAAAAVLPSPPTRSRAVQPHREHGGPRTVSVFGDSIGWTVMHYLPATPGYDFVDHTVVGCSIVRAGPYRWAGKTIAQGKDCDGWPARWARQIKADRPDVVLLFVGRWETVDRVNEGQWTHIGDPTFDAYLAAELGSALDVLEAAGSRVVVTTVPYSRFGERPDGSLWPEDNPVRVDRWNALLRRTVAGRDAVSVIDLNKKLGPAGVYTAKVDGIKVRSDGIHLTPEGVRWLVPWLEESIS</sequence>
<feature type="compositionally biased region" description="Basic and acidic residues" evidence="8">
    <location>
        <begin position="1"/>
        <end position="19"/>
    </location>
</feature>
<evidence type="ECO:0000256" key="8">
    <source>
        <dbReference type="SAM" id="MobiDB-lite"/>
    </source>
</evidence>
<dbReference type="SUPFAM" id="SSF52266">
    <property type="entry name" value="SGNH hydrolase"/>
    <property type="match status" value="1"/>
</dbReference>
<evidence type="ECO:0000313" key="12">
    <source>
        <dbReference type="EMBL" id="MBS9535970.1"/>
    </source>
</evidence>
<evidence type="ECO:0000256" key="1">
    <source>
        <dbReference type="ARBA" id="ARBA00004651"/>
    </source>
</evidence>
<comment type="caution">
    <text evidence="12">The sequence shown here is derived from an EMBL/GenBank/DDBJ whole genome shotgun (WGS) entry which is preliminary data.</text>
</comment>
<dbReference type="CDD" id="cd00229">
    <property type="entry name" value="SGNH_hydrolase"/>
    <property type="match status" value="1"/>
</dbReference>
<dbReference type="Pfam" id="PF19040">
    <property type="entry name" value="SGNH"/>
    <property type="match status" value="1"/>
</dbReference>
<feature type="transmembrane region" description="Helical" evidence="9">
    <location>
        <begin position="294"/>
        <end position="315"/>
    </location>
</feature>
<keyword evidence="4 9" id="KW-0812">Transmembrane</keyword>
<gene>
    <name evidence="12" type="ORF">KIH27_20510</name>
</gene>
<evidence type="ECO:0000256" key="4">
    <source>
        <dbReference type="ARBA" id="ARBA00022692"/>
    </source>
</evidence>
<evidence type="ECO:0000256" key="2">
    <source>
        <dbReference type="ARBA" id="ARBA00022475"/>
    </source>
</evidence>
<dbReference type="Pfam" id="PF01757">
    <property type="entry name" value="Acyl_transf_3"/>
    <property type="match status" value="1"/>
</dbReference>
<keyword evidence="2" id="KW-1003">Cell membrane</keyword>
<dbReference type="PANTHER" id="PTHR23028">
    <property type="entry name" value="ACETYLTRANSFERASE"/>
    <property type="match status" value="1"/>
</dbReference>
<protein>
    <submittedName>
        <fullName evidence="12">Acyltransferase family protein</fullName>
    </submittedName>
</protein>
<feature type="transmembrane region" description="Helical" evidence="9">
    <location>
        <begin position="220"/>
        <end position="243"/>
    </location>
</feature>
<keyword evidence="3" id="KW-0808">Transferase</keyword>
<evidence type="ECO:0000256" key="6">
    <source>
        <dbReference type="ARBA" id="ARBA00023136"/>
    </source>
</evidence>
<feature type="transmembrane region" description="Helical" evidence="9">
    <location>
        <begin position="421"/>
        <end position="445"/>
    </location>
</feature>
<dbReference type="InterPro" id="IPR036514">
    <property type="entry name" value="SGNH_hydro_sf"/>
</dbReference>
<dbReference type="InterPro" id="IPR043968">
    <property type="entry name" value="SGNH"/>
</dbReference>
<keyword evidence="13" id="KW-1185">Reference proteome</keyword>
<evidence type="ECO:0000259" key="11">
    <source>
        <dbReference type="Pfam" id="PF19040"/>
    </source>
</evidence>
<dbReference type="InterPro" id="IPR050879">
    <property type="entry name" value="Acyltransferase_3"/>
</dbReference>
<feature type="transmembrane region" description="Helical" evidence="9">
    <location>
        <begin position="391"/>
        <end position="409"/>
    </location>
</feature>
<feature type="domain" description="SGNH" evidence="11">
    <location>
        <begin position="481"/>
        <end position="692"/>
    </location>
</feature>
<dbReference type="GO" id="GO:0016746">
    <property type="term" value="F:acyltransferase activity"/>
    <property type="evidence" value="ECO:0007669"/>
    <property type="project" value="UniProtKB-KW"/>
</dbReference>
<dbReference type="Gene3D" id="3.40.50.1110">
    <property type="entry name" value="SGNH hydrolase"/>
    <property type="match status" value="1"/>
</dbReference>
<evidence type="ECO:0000313" key="13">
    <source>
        <dbReference type="Proteomes" id="UP001519535"/>
    </source>
</evidence>
<feature type="transmembrane region" description="Helical" evidence="9">
    <location>
        <begin position="354"/>
        <end position="371"/>
    </location>
</feature>
<feature type="region of interest" description="Disordered" evidence="8">
    <location>
        <begin position="1"/>
        <end position="46"/>
    </location>
</feature>
<keyword evidence="6 9" id="KW-0472">Membrane</keyword>
<evidence type="ECO:0000256" key="3">
    <source>
        <dbReference type="ARBA" id="ARBA00022679"/>
    </source>
</evidence>